<sequence length="72" mass="7516">MVSERNIDQTLNNTTSDGNQTKGTAASFSAVVAAAVDARINAAMDEGSWVSLIFTSQLEGSVKISGLNPLED</sequence>
<comment type="caution">
    <text evidence="2">The sequence shown here is derived from an EMBL/GenBank/DDBJ whole genome shotgun (WGS) entry which is preliminary data.</text>
</comment>
<protein>
    <submittedName>
        <fullName evidence="2">Uncharacterized protein</fullName>
    </submittedName>
</protein>
<accession>A0A5D3BFR4</accession>
<evidence type="ECO:0000256" key="1">
    <source>
        <dbReference type="SAM" id="MobiDB-lite"/>
    </source>
</evidence>
<dbReference type="Proteomes" id="UP000321947">
    <property type="component" value="Unassembled WGS sequence"/>
</dbReference>
<gene>
    <name evidence="2" type="ORF">E5676_scaffold506G00880</name>
</gene>
<evidence type="ECO:0000313" key="2">
    <source>
        <dbReference type="EMBL" id="TYJ97028.1"/>
    </source>
</evidence>
<proteinExistence type="predicted"/>
<feature type="region of interest" description="Disordered" evidence="1">
    <location>
        <begin position="1"/>
        <end position="22"/>
    </location>
</feature>
<organism evidence="2 3">
    <name type="scientific">Cucumis melo var. makuwa</name>
    <name type="common">Oriental melon</name>
    <dbReference type="NCBI Taxonomy" id="1194695"/>
    <lineage>
        <taxon>Eukaryota</taxon>
        <taxon>Viridiplantae</taxon>
        <taxon>Streptophyta</taxon>
        <taxon>Embryophyta</taxon>
        <taxon>Tracheophyta</taxon>
        <taxon>Spermatophyta</taxon>
        <taxon>Magnoliopsida</taxon>
        <taxon>eudicotyledons</taxon>
        <taxon>Gunneridae</taxon>
        <taxon>Pentapetalae</taxon>
        <taxon>rosids</taxon>
        <taxon>fabids</taxon>
        <taxon>Cucurbitales</taxon>
        <taxon>Cucurbitaceae</taxon>
        <taxon>Benincaseae</taxon>
        <taxon>Cucumis</taxon>
    </lineage>
</organism>
<dbReference type="AlphaFoldDB" id="A0A5D3BFR4"/>
<evidence type="ECO:0000313" key="3">
    <source>
        <dbReference type="Proteomes" id="UP000321947"/>
    </source>
</evidence>
<feature type="compositionally biased region" description="Polar residues" evidence="1">
    <location>
        <begin position="8"/>
        <end position="22"/>
    </location>
</feature>
<reference evidence="2 3" key="1">
    <citation type="submission" date="2019-08" db="EMBL/GenBank/DDBJ databases">
        <title>Draft genome sequences of two oriental melons (Cucumis melo L. var makuwa).</title>
        <authorList>
            <person name="Kwon S.-Y."/>
        </authorList>
    </citation>
    <scope>NUCLEOTIDE SEQUENCE [LARGE SCALE GENOMIC DNA]</scope>
    <source>
        <strain evidence="3">cv. Chang Bougi</strain>
        <tissue evidence="2">Leaf</tissue>
    </source>
</reference>
<name>A0A5D3BFR4_CUCMM</name>
<dbReference type="EMBL" id="SSTD01019069">
    <property type="protein sequence ID" value="TYJ97028.1"/>
    <property type="molecule type" value="Genomic_DNA"/>
</dbReference>